<dbReference type="Gene3D" id="3.90.70.10">
    <property type="entry name" value="Cysteine proteinases"/>
    <property type="match status" value="1"/>
</dbReference>
<accession>A0A6S6RBX0</accession>
<dbReference type="EMBL" id="AP023367">
    <property type="protein sequence ID" value="BCJ96712.1"/>
    <property type="molecule type" value="Genomic_DNA"/>
</dbReference>
<dbReference type="Proteomes" id="UP000515561">
    <property type="component" value="Chromosome"/>
</dbReference>
<dbReference type="AlphaFoldDB" id="A0A6S6RBX0"/>
<dbReference type="RefSeq" id="WP_184092079.1">
    <property type="nucleotide sequence ID" value="NZ_AP023367.1"/>
</dbReference>
<gene>
    <name evidence="1" type="ORF">acsn021_42810</name>
</gene>
<proteinExistence type="predicted"/>
<keyword evidence="2" id="KW-1185">Reference proteome</keyword>
<sequence length="841" mass="96567">MMKYVYRTLILLCIFAGSLYYFGKDIQEEVSDIEIRTVEMGETTFPLITIRLKDYEINQLHGYSTNLNANIVRENITPLDSSQSFDVVINEKGNNVKRVIYELRALADNKLIETNTINALEKEEEYKTARIKLSEALSPDTEYAVKITLVTSESQKMNYYTRIKRVDNSYYKEKLNFIMNFHTSILDKKKAEEIKTFLEPKAGSDNTSLAYVDIHSSFDLVSWGNLEPKVVGPIVPDVEEINTDTASVVLRYMVSGETESGTEYYYVSEFYRVRYTDTRMYLLNYDRKIESVFDINLTSLAKSQFKIGITNQSDMKLFTSTENNKLSFVRERELWYYNLLENKAVRVFSFRQENTDYVRDIYPEHDVQILNMDDDGNIDFMVYGYMNRGVYEGRVGIVFYKYYSSDNRIEELVYLPMNIPYEVLKEELDSFSYKNKLNVFYFTINHKIYSYNLTTKAAEVIASDITGDNFVVSMKEHFLAWENSSNQAEATEINILDLETQSMEKITALTGECINLLGKIDDNIIYGFAKVSDVTTALDGSQLIPMYKIEIADKNNTVLKEYRKNKYYVTDTMIADNVITLKRVKKAGSDFTQAEEDFILNRVITSTSPFSLTTRVTDKMLTEYYITLPSGFEMSKVPATETTVNTVIKEDTTLRLEESKRQTEPYTVYARGGIEGIYEEAGEAIVRAYNRIGIVVDNKQRIIWERAVRSTLKEIRGITPIYTSHGSDSVTASVTMLLQYRSGSSETKVKKGTVYEMLREGLKDSVLNLTGCTLEQVLYYVNKNHPVIAMKNGKDAVLIIGYDAYNITVIDPSINRTMKIGLKDGTSLFEGAGNIFFSYMQ</sequence>
<evidence type="ECO:0000313" key="1">
    <source>
        <dbReference type="EMBL" id="BCJ96712.1"/>
    </source>
</evidence>
<organism evidence="1 2">
    <name type="scientific">Anaerocolumna cellulosilytica</name>
    <dbReference type="NCBI Taxonomy" id="433286"/>
    <lineage>
        <taxon>Bacteria</taxon>
        <taxon>Bacillati</taxon>
        <taxon>Bacillota</taxon>
        <taxon>Clostridia</taxon>
        <taxon>Lachnospirales</taxon>
        <taxon>Lachnospiraceae</taxon>
        <taxon>Anaerocolumna</taxon>
    </lineage>
</organism>
<reference evidence="1 2" key="1">
    <citation type="journal article" date="2016" name="Int. J. Syst. Evol. Microbiol.">
        <title>Descriptions of Anaerotaenia torta gen. nov., sp. nov. and Anaerocolumna cellulosilytica gen. nov., sp. nov. isolated from a methanogenic reactor of cattle waste.</title>
        <authorList>
            <person name="Uek A."/>
            <person name="Ohtaki Y."/>
            <person name="Kaku N."/>
            <person name="Ueki K."/>
        </authorList>
    </citation>
    <scope>NUCLEOTIDE SEQUENCE [LARGE SCALE GENOMIC DNA]</scope>
    <source>
        <strain evidence="1 2">SN021</strain>
    </source>
</reference>
<protein>
    <submittedName>
        <fullName evidence="1">Uncharacterized protein</fullName>
    </submittedName>
</protein>
<dbReference type="KEGG" id="acel:acsn021_42810"/>
<name>A0A6S6RBX0_9FIRM</name>
<evidence type="ECO:0000313" key="2">
    <source>
        <dbReference type="Proteomes" id="UP000515561"/>
    </source>
</evidence>